<dbReference type="InterPro" id="IPR003870">
    <property type="entry name" value="DUF222"/>
</dbReference>
<dbReference type="GO" id="GO:0004519">
    <property type="term" value="F:endonuclease activity"/>
    <property type="evidence" value="ECO:0007669"/>
    <property type="project" value="UniProtKB-KW"/>
</dbReference>
<proteinExistence type="predicted"/>
<gene>
    <name evidence="3" type="ORF">DQ226_14580</name>
</gene>
<dbReference type="Proteomes" id="UP000252187">
    <property type="component" value="Unassembled WGS sequence"/>
</dbReference>
<reference evidence="3 4" key="1">
    <citation type="submission" date="2018-06" db="EMBL/GenBank/DDBJ databases">
        <title>Whole genome sequencing of four bacterial strains from South Shetland trench revealing bio-synthetic gene clusters.</title>
        <authorList>
            <person name="Abdel-Mageed W.M."/>
            <person name="Lehri B."/>
            <person name="Jarmusch S.A."/>
            <person name="Miranda K."/>
            <person name="Goodfellow M."/>
            <person name="Jaspars M."/>
            <person name="Karlyshev A.V."/>
        </authorList>
    </citation>
    <scope>NUCLEOTIDE SEQUENCE [LARGE SCALE GENOMIC DNA]</scope>
    <source>
        <strain evidence="3 4">SST1</strain>
    </source>
</reference>
<evidence type="ECO:0000256" key="1">
    <source>
        <dbReference type="SAM" id="MobiDB-lite"/>
    </source>
</evidence>
<dbReference type="AlphaFoldDB" id="A0A365P7L1"/>
<comment type="caution">
    <text evidence="3">The sequence shown here is derived from an EMBL/GenBank/DDBJ whole genome shotgun (WGS) entry which is preliminary data.</text>
</comment>
<keyword evidence="3" id="KW-0255">Endonuclease</keyword>
<feature type="domain" description="DUF222" evidence="2">
    <location>
        <begin position="39"/>
        <end position="333"/>
    </location>
</feature>
<dbReference type="CDD" id="cd00085">
    <property type="entry name" value="HNHc"/>
    <property type="match status" value="1"/>
</dbReference>
<keyword evidence="3" id="KW-0378">Hydrolase</keyword>
<sequence>MSDTGMRATASRELTAALSALDAHLERDWAEVSPAELHAELVALEQAQRRIRASQARVLATARTSGTARQMGFVNERQMLTGGLGLAPGEARGRLDDSAIADSARMRATAEGTLSAGHLRIINAALAALPDDYDDEARAHLEAQLIALAADQCTTRRLQEHAHLLLDAVDPGRTERGAAERARRRSVTCGGQGLDLMARAMMTMDPQLAALMREVHARWGQPGRLWPDPEEKDTRTDGQRMHDAMVHALQLALSADAAKTGAPAAIVVRVDLDQLATLTGCGETDGGIRVPVPQALAMARGNHWFLALCDKEIDLRLFRSRRTASRYQRLALFAAYGGCTHPDCDQDARHCEAHHAGRPWAAGGLTNIDELALASGDCHAMIHDTGWSTTPDSRAPQGVRWIPPAGTPRAADPPRPKPGPPPPSPLEAPILPFALLHDLDAAITQRHDAVREAA</sequence>
<dbReference type="InterPro" id="IPR003615">
    <property type="entry name" value="HNH_nuc"/>
</dbReference>
<dbReference type="Pfam" id="PF02720">
    <property type="entry name" value="DUF222"/>
    <property type="match status" value="1"/>
</dbReference>
<feature type="region of interest" description="Disordered" evidence="1">
    <location>
        <begin position="387"/>
        <end position="430"/>
    </location>
</feature>
<dbReference type="EMBL" id="QNTT01000050">
    <property type="protein sequence ID" value="RBA32325.1"/>
    <property type="molecule type" value="Genomic_DNA"/>
</dbReference>
<name>A0A365P7L1_9ACTN</name>
<evidence type="ECO:0000313" key="4">
    <source>
        <dbReference type="Proteomes" id="UP000252187"/>
    </source>
</evidence>
<evidence type="ECO:0000313" key="3">
    <source>
        <dbReference type="EMBL" id="RBA32325.1"/>
    </source>
</evidence>
<keyword evidence="3" id="KW-0540">Nuclease</keyword>
<evidence type="ECO:0000259" key="2">
    <source>
        <dbReference type="Pfam" id="PF02720"/>
    </source>
</evidence>
<feature type="compositionally biased region" description="Pro residues" evidence="1">
    <location>
        <begin position="411"/>
        <end position="426"/>
    </location>
</feature>
<organism evidence="3 4">
    <name type="scientific">Dietzia maris</name>
    <dbReference type="NCBI Taxonomy" id="37915"/>
    <lineage>
        <taxon>Bacteria</taxon>
        <taxon>Bacillati</taxon>
        <taxon>Actinomycetota</taxon>
        <taxon>Actinomycetes</taxon>
        <taxon>Mycobacteriales</taxon>
        <taxon>Dietziaceae</taxon>
        <taxon>Dietzia</taxon>
    </lineage>
</organism>
<protein>
    <submittedName>
        <fullName evidence="3">HNH endonuclease</fullName>
    </submittedName>
</protein>
<accession>A0A365P7L1</accession>